<evidence type="ECO:0000313" key="2">
    <source>
        <dbReference type="EMBL" id="KAL0183053.1"/>
    </source>
</evidence>
<gene>
    <name evidence="2" type="ORF">M9458_022428</name>
</gene>
<feature type="region of interest" description="Disordered" evidence="1">
    <location>
        <begin position="1"/>
        <end position="49"/>
    </location>
</feature>
<evidence type="ECO:0000256" key="1">
    <source>
        <dbReference type="SAM" id="MobiDB-lite"/>
    </source>
</evidence>
<keyword evidence="3" id="KW-1185">Reference proteome</keyword>
<feature type="non-terminal residue" evidence="2">
    <location>
        <position position="49"/>
    </location>
</feature>
<proteinExistence type="predicted"/>
<feature type="non-terminal residue" evidence="2">
    <location>
        <position position="1"/>
    </location>
</feature>
<dbReference type="Proteomes" id="UP001529510">
    <property type="component" value="Unassembled WGS sequence"/>
</dbReference>
<reference evidence="2 3" key="1">
    <citation type="submission" date="2024-05" db="EMBL/GenBank/DDBJ databases">
        <title>Genome sequencing and assembly of Indian major carp, Cirrhinus mrigala (Hamilton, 1822).</title>
        <authorList>
            <person name="Mohindra V."/>
            <person name="Chowdhury L.M."/>
            <person name="Lal K."/>
            <person name="Jena J.K."/>
        </authorList>
    </citation>
    <scope>NUCLEOTIDE SEQUENCE [LARGE SCALE GENOMIC DNA]</scope>
    <source>
        <strain evidence="2">CM1030</strain>
        <tissue evidence="2">Blood</tissue>
    </source>
</reference>
<feature type="compositionally biased region" description="Basic and acidic residues" evidence="1">
    <location>
        <begin position="30"/>
        <end position="49"/>
    </location>
</feature>
<accession>A0ABD0Q9W5</accession>
<name>A0ABD0Q9W5_CIRMR</name>
<organism evidence="2 3">
    <name type="scientific">Cirrhinus mrigala</name>
    <name type="common">Mrigala</name>
    <dbReference type="NCBI Taxonomy" id="683832"/>
    <lineage>
        <taxon>Eukaryota</taxon>
        <taxon>Metazoa</taxon>
        <taxon>Chordata</taxon>
        <taxon>Craniata</taxon>
        <taxon>Vertebrata</taxon>
        <taxon>Euteleostomi</taxon>
        <taxon>Actinopterygii</taxon>
        <taxon>Neopterygii</taxon>
        <taxon>Teleostei</taxon>
        <taxon>Ostariophysi</taxon>
        <taxon>Cypriniformes</taxon>
        <taxon>Cyprinidae</taxon>
        <taxon>Labeoninae</taxon>
        <taxon>Labeonini</taxon>
        <taxon>Cirrhinus</taxon>
    </lineage>
</organism>
<protein>
    <submittedName>
        <fullName evidence="2">Uncharacterized protein</fullName>
    </submittedName>
</protein>
<evidence type="ECO:0000313" key="3">
    <source>
        <dbReference type="Proteomes" id="UP001529510"/>
    </source>
</evidence>
<comment type="caution">
    <text evidence="2">The sequence shown here is derived from an EMBL/GenBank/DDBJ whole genome shotgun (WGS) entry which is preliminary data.</text>
</comment>
<sequence length="49" mass="5353">QGGEEASSHRCRTASSSSLRCPGRIPQTAGERDRERDTPQRARAQRGEG</sequence>
<dbReference type="EMBL" id="JAMKFB020000010">
    <property type="protein sequence ID" value="KAL0183053.1"/>
    <property type="molecule type" value="Genomic_DNA"/>
</dbReference>
<dbReference type="AlphaFoldDB" id="A0ABD0Q9W5"/>